<gene>
    <name evidence="2" type="ORF">LCGC14_2662140</name>
</gene>
<reference evidence="2" key="1">
    <citation type="journal article" date="2015" name="Nature">
        <title>Complex archaea that bridge the gap between prokaryotes and eukaryotes.</title>
        <authorList>
            <person name="Spang A."/>
            <person name="Saw J.H."/>
            <person name="Jorgensen S.L."/>
            <person name="Zaremba-Niedzwiedzka K."/>
            <person name="Martijn J."/>
            <person name="Lind A.E."/>
            <person name="van Eijk R."/>
            <person name="Schleper C."/>
            <person name="Guy L."/>
            <person name="Ettema T.J."/>
        </authorList>
    </citation>
    <scope>NUCLEOTIDE SEQUENCE</scope>
</reference>
<dbReference type="AlphaFoldDB" id="A0A0F9AE04"/>
<keyword evidence="1" id="KW-0812">Transmembrane</keyword>
<accession>A0A0F9AE04</accession>
<name>A0A0F9AE04_9ZZZZ</name>
<organism evidence="2">
    <name type="scientific">marine sediment metagenome</name>
    <dbReference type="NCBI Taxonomy" id="412755"/>
    <lineage>
        <taxon>unclassified sequences</taxon>
        <taxon>metagenomes</taxon>
        <taxon>ecological metagenomes</taxon>
    </lineage>
</organism>
<keyword evidence="1" id="KW-0472">Membrane</keyword>
<feature type="transmembrane region" description="Helical" evidence="1">
    <location>
        <begin position="36"/>
        <end position="56"/>
    </location>
</feature>
<comment type="caution">
    <text evidence="2">The sequence shown here is derived from an EMBL/GenBank/DDBJ whole genome shotgun (WGS) entry which is preliminary data.</text>
</comment>
<evidence type="ECO:0000313" key="2">
    <source>
        <dbReference type="EMBL" id="KKK96500.1"/>
    </source>
</evidence>
<keyword evidence="1" id="KW-1133">Transmembrane helix</keyword>
<sequence>MTVTFTAMIPRELKIHDFNIGWVLMHNTRGRSMSRVLNAPITLSVVNFTPISVVIFI</sequence>
<protein>
    <submittedName>
        <fullName evidence="2">Uncharacterized protein</fullName>
    </submittedName>
</protein>
<proteinExistence type="predicted"/>
<dbReference type="EMBL" id="LAZR01046455">
    <property type="protein sequence ID" value="KKK96500.1"/>
    <property type="molecule type" value="Genomic_DNA"/>
</dbReference>
<evidence type="ECO:0000256" key="1">
    <source>
        <dbReference type="SAM" id="Phobius"/>
    </source>
</evidence>